<dbReference type="Gene3D" id="3.40.50.1000">
    <property type="entry name" value="HAD superfamily/HAD-like"/>
    <property type="match status" value="1"/>
</dbReference>
<comment type="caution">
    <text evidence="2">The sequence shown here is derived from an EMBL/GenBank/DDBJ whole genome shotgun (WGS) entry which is preliminary data.</text>
</comment>
<gene>
    <name evidence="2" type="ORF">J2853_009736</name>
</gene>
<protein>
    <submittedName>
        <fullName evidence="2">2-haloacid dehalogenase/putative hydrolase of the HAD superfamily</fullName>
        <ecNumber evidence="2">3.8.1.2</ecNumber>
    </submittedName>
</protein>
<dbReference type="EC" id="3.8.1.2" evidence="2"/>
<dbReference type="SUPFAM" id="SSF56784">
    <property type="entry name" value="HAD-like"/>
    <property type="match status" value="1"/>
</dbReference>
<dbReference type="GO" id="GO:0018784">
    <property type="term" value="F:(S)-2-haloacid dehalogenase activity"/>
    <property type="evidence" value="ECO:0007669"/>
    <property type="project" value="UniProtKB-EC"/>
</dbReference>
<dbReference type="NCBIfam" id="TIGR01549">
    <property type="entry name" value="HAD-SF-IA-v1"/>
    <property type="match status" value="1"/>
</dbReference>
<dbReference type="PRINTS" id="PR00413">
    <property type="entry name" value="HADHALOGNASE"/>
</dbReference>
<accession>A0ABT9QUK8</accession>
<keyword evidence="3" id="KW-1185">Reference proteome</keyword>
<dbReference type="InterPro" id="IPR006439">
    <property type="entry name" value="HAD-SF_hydro_IA"/>
</dbReference>
<evidence type="ECO:0000313" key="3">
    <source>
        <dbReference type="Proteomes" id="UP001225356"/>
    </source>
</evidence>
<dbReference type="InterPro" id="IPR023214">
    <property type="entry name" value="HAD_sf"/>
</dbReference>
<sequence>MDALFLDCYGTLVAEDDVVVSGISDRVAAATDRLVSSREVGRAWEVEFHAGCAAPRFRCQRDVEYDSLSAVLRRYGAPLDAAHLLQPLFAYWQRAPLFPDAAHLLANAQVPICVVSNIDTADLIALLDHHRLSVDHVVTSQQMRSYKPRPECFREALHRLNCAPAQAVHVGDSWTADVHGAHALGIPAVWVNRKGRPRPDDVPARELRNLTGLLRPGDRIDSS</sequence>
<evidence type="ECO:0000256" key="1">
    <source>
        <dbReference type="ARBA" id="ARBA00022801"/>
    </source>
</evidence>
<keyword evidence="1 2" id="KW-0378">Hydrolase</keyword>
<dbReference type="InterPro" id="IPR036412">
    <property type="entry name" value="HAD-like_sf"/>
</dbReference>
<reference evidence="2 3" key="1">
    <citation type="submission" date="2023-07" db="EMBL/GenBank/DDBJ databases">
        <title>Sequencing the genomes of 1000 actinobacteria strains.</title>
        <authorList>
            <person name="Klenk H.-P."/>
        </authorList>
    </citation>
    <scope>NUCLEOTIDE SEQUENCE [LARGE SCALE GENOMIC DNA]</scope>
    <source>
        <strain evidence="2 3">DSM 46740</strain>
    </source>
</reference>
<proteinExistence type="predicted"/>
<dbReference type="PANTHER" id="PTHR43316">
    <property type="entry name" value="HYDROLASE, HALOACID DELAHOGENASE-RELATED"/>
    <property type="match status" value="1"/>
</dbReference>
<dbReference type="PANTHER" id="PTHR43316:SF3">
    <property type="entry name" value="HALOACID DEHALOGENASE, TYPE II (AFU_ORTHOLOGUE AFUA_2G07750)-RELATED"/>
    <property type="match status" value="1"/>
</dbReference>
<dbReference type="RefSeq" id="WP_307569471.1">
    <property type="nucleotide sequence ID" value="NZ_JAUSQU010000003.1"/>
</dbReference>
<name>A0ABT9QUK8_9ACTN</name>
<dbReference type="SFLD" id="SFLDG01129">
    <property type="entry name" value="C1.5:_HAD__Beta-PGM__Phosphata"/>
    <property type="match status" value="1"/>
</dbReference>
<dbReference type="SFLD" id="SFLDS00003">
    <property type="entry name" value="Haloacid_Dehalogenase"/>
    <property type="match status" value="1"/>
</dbReference>
<dbReference type="InterPro" id="IPR023198">
    <property type="entry name" value="PGP-like_dom2"/>
</dbReference>
<dbReference type="EMBL" id="JAUSQU010000003">
    <property type="protein sequence ID" value="MDP9850440.1"/>
    <property type="molecule type" value="Genomic_DNA"/>
</dbReference>
<dbReference type="NCBIfam" id="TIGR01509">
    <property type="entry name" value="HAD-SF-IA-v3"/>
    <property type="match status" value="1"/>
</dbReference>
<dbReference type="Pfam" id="PF00702">
    <property type="entry name" value="Hydrolase"/>
    <property type="match status" value="1"/>
</dbReference>
<evidence type="ECO:0000313" key="2">
    <source>
        <dbReference type="EMBL" id="MDP9850440.1"/>
    </source>
</evidence>
<dbReference type="Proteomes" id="UP001225356">
    <property type="component" value="Unassembled WGS sequence"/>
</dbReference>
<organism evidence="2 3">
    <name type="scientific">Streptosporangium lutulentum</name>
    <dbReference type="NCBI Taxonomy" id="1461250"/>
    <lineage>
        <taxon>Bacteria</taxon>
        <taxon>Bacillati</taxon>
        <taxon>Actinomycetota</taxon>
        <taxon>Actinomycetes</taxon>
        <taxon>Streptosporangiales</taxon>
        <taxon>Streptosporangiaceae</taxon>
        <taxon>Streptosporangium</taxon>
    </lineage>
</organism>
<dbReference type="InterPro" id="IPR051540">
    <property type="entry name" value="S-2-haloacid_dehalogenase"/>
</dbReference>
<dbReference type="Gene3D" id="1.10.150.240">
    <property type="entry name" value="Putative phosphatase, domain 2"/>
    <property type="match status" value="1"/>
</dbReference>